<sequence length="108" mass="13145">MIIHNKDIILQEDVLEKLMELFIYKSCPCVYNILVYKCLFKNCGFLYKYVKRDDYEFYLRILCLCDISVKKENSNLNIDGKINEKINKYENYTNKEKLEYYLNNQIEI</sequence>
<protein>
    <submittedName>
        <fullName evidence="1">Uncharacterized protein</fullName>
    </submittedName>
</protein>
<name>T0MIG9_9MICR</name>
<keyword evidence="2" id="KW-1185">Reference proteome</keyword>
<dbReference type="VEuPathDB" id="MicrosporidiaDB:NAPIS_ORF01628"/>
<evidence type="ECO:0000313" key="2">
    <source>
        <dbReference type="Proteomes" id="UP000053780"/>
    </source>
</evidence>
<dbReference type="AlphaFoldDB" id="T0MIG9"/>
<evidence type="ECO:0000313" key="1">
    <source>
        <dbReference type="EMBL" id="EQB60785.1"/>
    </source>
</evidence>
<reference evidence="1 2" key="1">
    <citation type="journal article" date="2013" name="BMC Genomics">
        <title>Genome sequencing and comparative genomics of honey bee microsporidia, Nosema apis reveal novel insights into host-parasite interactions.</title>
        <authorList>
            <person name="Chen Yp."/>
            <person name="Pettis J.S."/>
            <person name="Zhao Y."/>
            <person name="Liu X."/>
            <person name="Tallon L.J."/>
            <person name="Sadzewicz L.D."/>
            <person name="Li R."/>
            <person name="Zheng H."/>
            <person name="Huang S."/>
            <person name="Zhang X."/>
            <person name="Hamilton M.C."/>
            <person name="Pernal S.F."/>
            <person name="Melathopoulos A.P."/>
            <person name="Yan X."/>
            <person name="Evans J.D."/>
        </authorList>
    </citation>
    <scope>NUCLEOTIDE SEQUENCE [LARGE SCALE GENOMIC DNA]</scope>
    <source>
        <strain evidence="1 2">BRL 01</strain>
    </source>
</reference>
<organism evidence="1 2">
    <name type="scientific">Vairimorpha apis BRL 01</name>
    <dbReference type="NCBI Taxonomy" id="1037528"/>
    <lineage>
        <taxon>Eukaryota</taxon>
        <taxon>Fungi</taxon>
        <taxon>Fungi incertae sedis</taxon>
        <taxon>Microsporidia</taxon>
        <taxon>Nosematidae</taxon>
        <taxon>Vairimorpha</taxon>
    </lineage>
</organism>
<dbReference type="EMBL" id="KE647234">
    <property type="protein sequence ID" value="EQB60785.1"/>
    <property type="molecule type" value="Genomic_DNA"/>
</dbReference>
<dbReference type="HOGENOM" id="CLU_2197671_0_0_1"/>
<gene>
    <name evidence="1" type="ORF">NAPIS_ORF01628</name>
</gene>
<accession>T0MIG9</accession>
<dbReference type="Proteomes" id="UP000053780">
    <property type="component" value="Unassembled WGS sequence"/>
</dbReference>
<proteinExistence type="predicted"/>